<dbReference type="InterPro" id="IPR036890">
    <property type="entry name" value="HATPase_C_sf"/>
</dbReference>
<dbReference type="EC" id="2.7.13.3" evidence="3"/>
<evidence type="ECO:0000259" key="10">
    <source>
        <dbReference type="PROSITE" id="PS50109"/>
    </source>
</evidence>
<comment type="caution">
    <text evidence="12">The sequence shown here is derived from an EMBL/GenBank/DDBJ whole genome shotgun (WGS) entry which is preliminary data.</text>
</comment>
<gene>
    <name evidence="12" type="ORF">OCV57_01530</name>
</gene>
<dbReference type="Gene3D" id="3.30.565.10">
    <property type="entry name" value="Histidine kinase-like ATPase, C-terminal domain"/>
    <property type="match status" value="1"/>
</dbReference>
<keyword evidence="5" id="KW-0808">Transferase</keyword>
<dbReference type="Gene3D" id="6.10.340.10">
    <property type="match status" value="1"/>
</dbReference>
<dbReference type="InterPro" id="IPR003594">
    <property type="entry name" value="HATPase_dom"/>
</dbReference>
<dbReference type="InterPro" id="IPR003661">
    <property type="entry name" value="HisK_dim/P_dom"/>
</dbReference>
<dbReference type="SUPFAM" id="SSF158472">
    <property type="entry name" value="HAMP domain-like"/>
    <property type="match status" value="1"/>
</dbReference>
<accession>A0AAE3IE68</accession>
<keyword evidence="6 12" id="KW-0418">Kinase</keyword>
<keyword evidence="9" id="KW-0812">Transmembrane</keyword>
<dbReference type="Proteomes" id="UP001208131">
    <property type="component" value="Unassembled WGS sequence"/>
</dbReference>
<feature type="domain" description="HAMP" evidence="11">
    <location>
        <begin position="200"/>
        <end position="252"/>
    </location>
</feature>
<dbReference type="PANTHER" id="PTHR43547:SF2">
    <property type="entry name" value="HYBRID SIGNAL TRANSDUCTION HISTIDINE KINASE C"/>
    <property type="match status" value="1"/>
</dbReference>
<dbReference type="SMART" id="SM00387">
    <property type="entry name" value="HATPase_c"/>
    <property type="match status" value="1"/>
</dbReference>
<dbReference type="CDD" id="cd00082">
    <property type="entry name" value="HisKA"/>
    <property type="match status" value="1"/>
</dbReference>
<dbReference type="InterPro" id="IPR036097">
    <property type="entry name" value="HisK_dim/P_sf"/>
</dbReference>
<dbReference type="FunFam" id="1.10.287.130:FF:000001">
    <property type="entry name" value="Two-component sensor histidine kinase"/>
    <property type="match status" value="1"/>
</dbReference>
<dbReference type="EMBL" id="JAOQJZ010000001">
    <property type="protein sequence ID" value="MCU6704606.1"/>
    <property type="molecule type" value="Genomic_DNA"/>
</dbReference>
<organism evidence="12 13">
    <name type="scientific">Hominimerdicola aceti</name>
    <dbReference type="NCBI Taxonomy" id="2981726"/>
    <lineage>
        <taxon>Bacteria</taxon>
        <taxon>Bacillati</taxon>
        <taxon>Bacillota</taxon>
        <taxon>Clostridia</taxon>
        <taxon>Eubacteriales</taxon>
        <taxon>Oscillospiraceae</taxon>
        <taxon>Hominimerdicola</taxon>
    </lineage>
</organism>
<dbReference type="SUPFAM" id="SSF55874">
    <property type="entry name" value="ATPase domain of HSP90 chaperone/DNA topoisomerase II/histidine kinase"/>
    <property type="match status" value="1"/>
</dbReference>
<feature type="domain" description="Histidine kinase" evidence="10">
    <location>
        <begin position="260"/>
        <end position="473"/>
    </location>
</feature>
<dbReference type="PROSITE" id="PS50885">
    <property type="entry name" value="HAMP"/>
    <property type="match status" value="1"/>
</dbReference>
<name>A0AAE3IE68_9FIRM</name>
<evidence type="ECO:0000256" key="8">
    <source>
        <dbReference type="ARBA" id="ARBA00023136"/>
    </source>
</evidence>
<keyword evidence="13" id="KW-1185">Reference proteome</keyword>
<dbReference type="InterPro" id="IPR003660">
    <property type="entry name" value="HAMP_dom"/>
</dbReference>
<evidence type="ECO:0000256" key="9">
    <source>
        <dbReference type="SAM" id="Phobius"/>
    </source>
</evidence>
<dbReference type="PANTHER" id="PTHR43547">
    <property type="entry name" value="TWO-COMPONENT HISTIDINE KINASE"/>
    <property type="match status" value="1"/>
</dbReference>
<evidence type="ECO:0000313" key="13">
    <source>
        <dbReference type="Proteomes" id="UP001208131"/>
    </source>
</evidence>
<dbReference type="FunFam" id="3.30.565.10:FF:000006">
    <property type="entry name" value="Sensor histidine kinase WalK"/>
    <property type="match status" value="1"/>
</dbReference>
<evidence type="ECO:0000256" key="2">
    <source>
        <dbReference type="ARBA" id="ARBA00004370"/>
    </source>
</evidence>
<dbReference type="InterPro" id="IPR005467">
    <property type="entry name" value="His_kinase_dom"/>
</dbReference>
<dbReference type="SMART" id="SM00388">
    <property type="entry name" value="HisKA"/>
    <property type="match status" value="1"/>
</dbReference>
<dbReference type="SUPFAM" id="SSF47384">
    <property type="entry name" value="Homodimeric domain of signal transducing histidine kinase"/>
    <property type="match status" value="1"/>
</dbReference>
<dbReference type="PRINTS" id="PR00344">
    <property type="entry name" value="BCTRLSENSOR"/>
</dbReference>
<dbReference type="CDD" id="cd06225">
    <property type="entry name" value="HAMP"/>
    <property type="match status" value="1"/>
</dbReference>
<dbReference type="Pfam" id="PF00512">
    <property type="entry name" value="HisKA"/>
    <property type="match status" value="1"/>
</dbReference>
<dbReference type="RefSeq" id="WP_117863256.1">
    <property type="nucleotide sequence ID" value="NZ_JAOQJZ010000001.1"/>
</dbReference>
<keyword evidence="8 9" id="KW-0472">Membrane</keyword>
<keyword evidence="9" id="KW-1133">Transmembrane helix</keyword>
<dbReference type="Pfam" id="PF02518">
    <property type="entry name" value="HATPase_c"/>
    <property type="match status" value="1"/>
</dbReference>
<dbReference type="GO" id="GO:0016020">
    <property type="term" value="C:membrane"/>
    <property type="evidence" value="ECO:0007669"/>
    <property type="project" value="UniProtKB-SubCell"/>
</dbReference>
<reference evidence="12 13" key="1">
    <citation type="journal article" date="2021" name="ISME Commun">
        <title>Automated analysis of genomic sequences facilitates high-throughput and comprehensive description of bacteria.</title>
        <authorList>
            <person name="Hitch T.C.A."/>
        </authorList>
    </citation>
    <scope>NUCLEOTIDE SEQUENCE [LARGE SCALE GENOMIC DNA]</scope>
    <source>
        <strain evidence="12 13">Sanger_31</strain>
    </source>
</reference>
<protein>
    <recommendedName>
        <fullName evidence="3">histidine kinase</fullName>
        <ecNumber evidence="3">2.7.13.3</ecNumber>
    </recommendedName>
</protein>
<dbReference type="Gene3D" id="1.10.287.130">
    <property type="match status" value="1"/>
</dbReference>
<dbReference type="InterPro" id="IPR004358">
    <property type="entry name" value="Sig_transdc_His_kin-like_C"/>
</dbReference>
<evidence type="ECO:0000256" key="6">
    <source>
        <dbReference type="ARBA" id="ARBA00022777"/>
    </source>
</evidence>
<keyword evidence="7" id="KW-0902">Two-component regulatory system</keyword>
<keyword evidence="4" id="KW-0597">Phosphoprotein</keyword>
<evidence type="ECO:0000259" key="11">
    <source>
        <dbReference type="PROSITE" id="PS50885"/>
    </source>
</evidence>
<dbReference type="Pfam" id="PF00672">
    <property type="entry name" value="HAMP"/>
    <property type="match status" value="1"/>
</dbReference>
<dbReference type="PROSITE" id="PS50109">
    <property type="entry name" value="HIS_KIN"/>
    <property type="match status" value="1"/>
</dbReference>
<comment type="subcellular location">
    <subcellularLocation>
        <location evidence="2">Membrane</location>
    </subcellularLocation>
</comment>
<evidence type="ECO:0000256" key="1">
    <source>
        <dbReference type="ARBA" id="ARBA00000085"/>
    </source>
</evidence>
<dbReference type="GO" id="GO:0000155">
    <property type="term" value="F:phosphorelay sensor kinase activity"/>
    <property type="evidence" value="ECO:0007669"/>
    <property type="project" value="InterPro"/>
</dbReference>
<feature type="transmembrane region" description="Helical" evidence="9">
    <location>
        <begin position="173"/>
        <end position="199"/>
    </location>
</feature>
<evidence type="ECO:0000256" key="5">
    <source>
        <dbReference type="ARBA" id="ARBA00022679"/>
    </source>
</evidence>
<evidence type="ECO:0000256" key="7">
    <source>
        <dbReference type="ARBA" id="ARBA00023012"/>
    </source>
</evidence>
<sequence length="501" mass="56456">MSGKKRKSGRLSITQHWLRNNLGVVVGILVVLEILLIVVVRNYYYSSTRQYLTSKMKIVTTAVVNASGDEQTNYNSQIRSLVESYDEKDKIELMAIKTDGEVDVTSSGFSPSENDNMTDYEDAKKSDTGIGTQIYELSTGEKVMAITSVISPKGSEYEALRMLSSMKNIDHQIFIMSMIITAIVVAVIMLMFFSGMFFIKSIVLPIRSINSITRRYATGDFSERLEKKRNDELGELCDSINYMAQELSNTEQMKNEFISSVSHELRTPLTAIRGWTETVTSMYEDKETFKKGMRVITSETERLSQMVEELLDFSRIQDNRLTLIMDTIDILAELGETVLIYQERAKALGITLNYYEPKMLPFVYGDKNRLRQVFINIVDNAIKYSNKGDTVSVEAYEEDNEVCISISDTGMGISKEDLPKVKTKFFKANHTRRGSGIGLAVADEIIQRHGGTLEINSEQGVGTTVMITLPCIEQKKKPDNQATVDVELISSEPIENNDNVQ</sequence>
<evidence type="ECO:0000313" key="12">
    <source>
        <dbReference type="EMBL" id="MCU6704606.1"/>
    </source>
</evidence>
<evidence type="ECO:0000256" key="3">
    <source>
        <dbReference type="ARBA" id="ARBA00012438"/>
    </source>
</evidence>
<evidence type="ECO:0000256" key="4">
    <source>
        <dbReference type="ARBA" id="ARBA00022553"/>
    </source>
</evidence>
<proteinExistence type="predicted"/>
<dbReference type="SMART" id="SM00304">
    <property type="entry name" value="HAMP"/>
    <property type="match status" value="1"/>
</dbReference>
<dbReference type="AlphaFoldDB" id="A0AAE3IE68"/>
<comment type="catalytic activity">
    <reaction evidence="1">
        <text>ATP + protein L-histidine = ADP + protein N-phospho-L-histidine.</text>
        <dbReference type="EC" id="2.7.13.3"/>
    </reaction>
</comment>
<feature type="transmembrane region" description="Helical" evidence="9">
    <location>
        <begin position="21"/>
        <end position="44"/>
    </location>
</feature>